<keyword evidence="10" id="KW-1185">Reference proteome</keyword>
<feature type="domain" description="tRNA(Ile)-lysidine/2-thiocytidine synthase N-terminal" evidence="8">
    <location>
        <begin position="29"/>
        <end position="204"/>
    </location>
</feature>
<dbReference type="GO" id="GO:0032267">
    <property type="term" value="F:tRNA(Ile)-lysidine synthase activity"/>
    <property type="evidence" value="ECO:0007669"/>
    <property type="project" value="UniProtKB-EC"/>
</dbReference>
<keyword evidence="4 6" id="KW-0067">ATP-binding</keyword>
<reference evidence="9" key="1">
    <citation type="submission" date="2022-06" db="EMBL/GenBank/DDBJ databases">
        <title>Sphingomonas sp. nov. isolated from rhizosphere soil of tomato.</title>
        <authorList>
            <person name="Dong H."/>
            <person name="Gao R."/>
        </authorList>
    </citation>
    <scope>NUCLEOTIDE SEQUENCE</scope>
    <source>
        <strain evidence="9">MMSM24</strain>
    </source>
</reference>
<comment type="catalytic activity">
    <reaction evidence="5 6">
        <text>cytidine(34) in tRNA(Ile2) + L-lysine + ATP = lysidine(34) in tRNA(Ile2) + AMP + diphosphate + H(+)</text>
        <dbReference type="Rhea" id="RHEA:43744"/>
        <dbReference type="Rhea" id="RHEA-COMP:10625"/>
        <dbReference type="Rhea" id="RHEA-COMP:10670"/>
        <dbReference type="ChEBI" id="CHEBI:15378"/>
        <dbReference type="ChEBI" id="CHEBI:30616"/>
        <dbReference type="ChEBI" id="CHEBI:32551"/>
        <dbReference type="ChEBI" id="CHEBI:33019"/>
        <dbReference type="ChEBI" id="CHEBI:82748"/>
        <dbReference type="ChEBI" id="CHEBI:83665"/>
        <dbReference type="ChEBI" id="CHEBI:456215"/>
        <dbReference type="EC" id="6.3.4.19"/>
    </reaction>
</comment>
<dbReference type="EMBL" id="JANFAV010000004">
    <property type="protein sequence ID" value="MCW6534677.1"/>
    <property type="molecule type" value="Genomic_DNA"/>
</dbReference>
<accession>A0AA42CQ98</accession>
<evidence type="ECO:0000256" key="5">
    <source>
        <dbReference type="ARBA" id="ARBA00048539"/>
    </source>
</evidence>
<feature type="region of interest" description="Disordered" evidence="7">
    <location>
        <begin position="244"/>
        <end position="266"/>
    </location>
</feature>
<dbReference type="CDD" id="cd01992">
    <property type="entry name" value="TilS_N"/>
    <property type="match status" value="1"/>
</dbReference>
<proteinExistence type="inferred from homology"/>
<gene>
    <name evidence="6 9" type="primary">tilS</name>
    <name evidence="9" type="ORF">NEE01_07735</name>
</gene>
<dbReference type="InterPro" id="IPR012795">
    <property type="entry name" value="tRNA_Ile_lys_synt_N"/>
</dbReference>
<dbReference type="Gene3D" id="3.40.50.620">
    <property type="entry name" value="HUPs"/>
    <property type="match status" value="1"/>
</dbReference>
<evidence type="ECO:0000259" key="8">
    <source>
        <dbReference type="Pfam" id="PF01171"/>
    </source>
</evidence>
<evidence type="ECO:0000313" key="9">
    <source>
        <dbReference type="EMBL" id="MCW6534677.1"/>
    </source>
</evidence>
<comment type="function">
    <text evidence="6">Ligates lysine onto the cytidine present at position 34 of the AUA codon-specific tRNA(Ile) that contains the anticodon CAU, in an ATP-dependent manner. Cytidine is converted to lysidine, thus changing the amino acid specificity of the tRNA from methionine to isoleucine.</text>
</comment>
<comment type="subcellular location">
    <subcellularLocation>
        <location evidence="6">Cytoplasm</location>
    </subcellularLocation>
</comment>
<evidence type="ECO:0000256" key="3">
    <source>
        <dbReference type="ARBA" id="ARBA00022741"/>
    </source>
</evidence>
<evidence type="ECO:0000313" key="10">
    <source>
        <dbReference type="Proteomes" id="UP001165565"/>
    </source>
</evidence>
<dbReference type="AlphaFoldDB" id="A0AA42CQ98"/>
<dbReference type="GO" id="GO:0005737">
    <property type="term" value="C:cytoplasm"/>
    <property type="evidence" value="ECO:0007669"/>
    <property type="project" value="UniProtKB-SubCell"/>
</dbReference>
<dbReference type="PANTHER" id="PTHR43033:SF1">
    <property type="entry name" value="TRNA(ILE)-LYSIDINE SYNTHASE-RELATED"/>
    <property type="match status" value="1"/>
</dbReference>
<dbReference type="Proteomes" id="UP001165565">
    <property type="component" value="Unassembled WGS sequence"/>
</dbReference>
<dbReference type="InterPro" id="IPR014729">
    <property type="entry name" value="Rossmann-like_a/b/a_fold"/>
</dbReference>
<dbReference type="EC" id="6.3.4.19" evidence="6"/>
<comment type="similarity">
    <text evidence="6">Belongs to the tRNA(Ile)-lysidine synthase family.</text>
</comment>
<protein>
    <recommendedName>
        <fullName evidence="6">tRNA(Ile)-lysidine synthase</fullName>
        <ecNumber evidence="6">6.3.4.19</ecNumber>
    </recommendedName>
    <alternativeName>
        <fullName evidence="6">tRNA(Ile)-2-lysyl-cytidine synthase</fullName>
    </alternativeName>
    <alternativeName>
        <fullName evidence="6">tRNA(Ile)-lysidine synthetase</fullName>
    </alternativeName>
</protein>
<dbReference type="RefSeq" id="WP_265268526.1">
    <property type="nucleotide sequence ID" value="NZ_JANFAV010000004.1"/>
</dbReference>
<evidence type="ECO:0000256" key="6">
    <source>
        <dbReference type="HAMAP-Rule" id="MF_01161"/>
    </source>
</evidence>
<keyword evidence="6" id="KW-0963">Cytoplasm</keyword>
<dbReference type="InterPro" id="IPR012094">
    <property type="entry name" value="tRNA_Ile_lys_synt"/>
</dbReference>
<dbReference type="SUPFAM" id="SSF52402">
    <property type="entry name" value="Adenine nucleotide alpha hydrolases-like"/>
    <property type="match status" value="1"/>
</dbReference>
<sequence>MTPQVPMIAPADLDRFRADLARLGATERLAIAVSGGADSMALLTLAHAALPGQIVAATVDHRLRAAAAEEAATVAAYCAVLAIPHTILTPEAPIAGASIQAQAREARYALLARWARDAGALALLTAHHADDQAETFLMRAVRGSGAAGLAGVRAHAAIAGFPVLRPLLGWRRDDLRRIATDAGVPFVDDPSNADARHDRTRFRALLAETPALDPIALARSAAALAEAEAALVFVTDRLWAERTRDPTPHRHAGLDPVSSAADGDLRGSGCRVEPGMTAKGAAEESPLTLDVSDLPRELRRRLARRAIGETRARHAITVPEWSDAANIEPLLDSLAAGTSATQAGVMLTPHGEIWTVTKAPPRRSA</sequence>
<keyword evidence="3 6" id="KW-0547">Nucleotide-binding</keyword>
<name>A0AA42CQ98_9SPHN</name>
<dbReference type="GO" id="GO:0006400">
    <property type="term" value="P:tRNA modification"/>
    <property type="evidence" value="ECO:0007669"/>
    <property type="project" value="UniProtKB-UniRule"/>
</dbReference>
<dbReference type="GO" id="GO:0005524">
    <property type="term" value="F:ATP binding"/>
    <property type="evidence" value="ECO:0007669"/>
    <property type="project" value="UniProtKB-UniRule"/>
</dbReference>
<dbReference type="Pfam" id="PF01171">
    <property type="entry name" value="ATP_bind_3"/>
    <property type="match status" value="1"/>
</dbReference>
<evidence type="ECO:0000256" key="7">
    <source>
        <dbReference type="SAM" id="MobiDB-lite"/>
    </source>
</evidence>
<dbReference type="InterPro" id="IPR011063">
    <property type="entry name" value="TilS/TtcA_N"/>
</dbReference>
<dbReference type="PANTHER" id="PTHR43033">
    <property type="entry name" value="TRNA(ILE)-LYSIDINE SYNTHASE-RELATED"/>
    <property type="match status" value="1"/>
</dbReference>
<keyword evidence="2 6" id="KW-0819">tRNA processing</keyword>
<comment type="caution">
    <text evidence="9">The sequence shown here is derived from an EMBL/GenBank/DDBJ whole genome shotgun (WGS) entry which is preliminary data.</text>
</comment>
<keyword evidence="1 6" id="KW-0436">Ligase</keyword>
<comment type="domain">
    <text evidence="6">The N-terminal region contains the highly conserved SGGXDS motif, predicted to be a P-loop motif involved in ATP binding.</text>
</comment>
<dbReference type="HAMAP" id="MF_01161">
    <property type="entry name" value="tRNA_Ile_lys_synt"/>
    <property type="match status" value="1"/>
</dbReference>
<organism evidence="9 10">
    <name type="scientific">Sphingomonas lycopersici</name>
    <dbReference type="NCBI Taxonomy" id="2951807"/>
    <lineage>
        <taxon>Bacteria</taxon>
        <taxon>Pseudomonadati</taxon>
        <taxon>Pseudomonadota</taxon>
        <taxon>Alphaproteobacteria</taxon>
        <taxon>Sphingomonadales</taxon>
        <taxon>Sphingomonadaceae</taxon>
        <taxon>Sphingomonas</taxon>
    </lineage>
</organism>
<feature type="binding site" evidence="6">
    <location>
        <begin position="34"/>
        <end position="39"/>
    </location>
    <ligand>
        <name>ATP</name>
        <dbReference type="ChEBI" id="CHEBI:30616"/>
    </ligand>
</feature>
<dbReference type="NCBIfam" id="TIGR02432">
    <property type="entry name" value="lysidine_TilS_N"/>
    <property type="match status" value="1"/>
</dbReference>
<evidence type="ECO:0000256" key="1">
    <source>
        <dbReference type="ARBA" id="ARBA00022598"/>
    </source>
</evidence>
<evidence type="ECO:0000256" key="2">
    <source>
        <dbReference type="ARBA" id="ARBA00022694"/>
    </source>
</evidence>
<evidence type="ECO:0000256" key="4">
    <source>
        <dbReference type="ARBA" id="ARBA00022840"/>
    </source>
</evidence>